<dbReference type="OrthoDB" id="2387312at2759"/>
<sequence>MEDSATLHKKEDFQEYSGALCYRTDYSDDSKWRQLMELANNFHIGDKGPRREGRSHGPFKGTDYILVIEGHQYQNMTAQDLQHIATEVYLVADKQSMDDGTMVLAYNDAIFEENEVTGELRVIASFLRTTRYHTAEIWVPVTDLLSGT</sequence>
<keyword evidence="3" id="KW-1185">Reference proteome</keyword>
<organism evidence="2 3">
    <name type="scientific">Umbelopsis vinacea</name>
    <dbReference type="NCBI Taxonomy" id="44442"/>
    <lineage>
        <taxon>Eukaryota</taxon>
        <taxon>Fungi</taxon>
        <taxon>Fungi incertae sedis</taxon>
        <taxon>Mucoromycota</taxon>
        <taxon>Mucoromycotina</taxon>
        <taxon>Umbelopsidomycetes</taxon>
        <taxon>Umbelopsidales</taxon>
        <taxon>Umbelopsidaceae</taxon>
        <taxon>Umbelopsis</taxon>
    </lineage>
</organism>
<evidence type="ECO:0000313" key="3">
    <source>
        <dbReference type="Proteomes" id="UP000612746"/>
    </source>
</evidence>
<dbReference type="InterPro" id="IPR053832">
    <property type="entry name" value="DUF6924"/>
</dbReference>
<protein>
    <recommendedName>
        <fullName evidence="1">DUF6924 domain-containing protein</fullName>
    </recommendedName>
</protein>
<comment type="caution">
    <text evidence="2">The sequence shown here is derived from an EMBL/GenBank/DDBJ whole genome shotgun (WGS) entry which is preliminary data.</text>
</comment>
<accession>A0A8H7Q8F3</accession>
<proteinExistence type="predicted"/>
<evidence type="ECO:0000313" key="2">
    <source>
        <dbReference type="EMBL" id="KAG2186676.1"/>
    </source>
</evidence>
<dbReference type="Proteomes" id="UP000612746">
    <property type="component" value="Unassembled WGS sequence"/>
</dbReference>
<feature type="domain" description="DUF6924" evidence="1">
    <location>
        <begin position="19"/>
        <end position="128"/>
    </location>
</feature>
<dbReference type="EMBL" id="JAEPRA010000004">
    <property type="protein sequence ID" value="KAG2186676.1"/>
    <property type="molecule type" value="Genomic_DNA"/>
</dbReference>
<evidence type="ECO:0000259" key="1">
    <source>
        <dbReference type="Pfam" id="PF21962"/>
    </source>
</evidence>
<name>A0A8H7Q8F3_9FUNG</name>
<gene>
    <name evidence="2" type="ORF">INT44_002900</name>
</gene>
<dbReference type="Pfam" id="PF21962">
    <property type="entry name" value="DUF6924"/>
    <property type="match status" value="1"/>
</dbReference>
<dbReference type="AlphaFoldDB" id="A0A8H7Q8F3"/>
<reference evidence="2" key="1">
    <citation type="submission" date="2020-12" db="EMBL/GenBank/DDBJ databases">
        <title>Metabolic potential, ecology and presence of endohyphal bacteria is reflected in genomic diversity of Mucoromycotina.</title>
        <authorList>
            <person name="Muszewska A."/>
            <person name="Okrasinska A."/>
            <person name="Steczkiewicz K."/>
            <person name="Drgas O."/>
            <person name="Orlowska M."/>
            <person name="Perlinska-Lenart U."/>
            <person name="Aleksandrzak-Piekarczyk T."/>
            <person name="Szatraj K."/>
            <person name="Zielenkiewicz U."/>
            <person name="Pilsyk S."/>
            <person name="Malc E."/>
            <person name="Mieczkowski P."/>
            <person name="Kruszewska J.S."/>
            <person name="Biernat P."/>
            <person name="Pawlowska J."/>
        </authorList>
    </citation>
    <scope>NUCLEOTIDE SEQUENCE</scope>
    <source>
        <strain evidence="2">WA0000051536</strain>
    </source>
</reference>